<protein>
    <submittedName>
        <fullName evidence="7">Hydrogen peroxide-inducible genes activator</fullName>
    </submittedName>
</protein>
<dbReference type="SUPFAM" id="SSF53850">
    <property type="entry name" value="Periplasmic binding protein-like II"/>
    <property type="match status" value="1"/>
</dbReference>
<organism evidence="7 8">
    <name type="scientific">Rhodospirillum centenum (strain ATCC 51521 / SW)</name>
    <dbReference type="NCBI Taxonomy" id="414684"/>
    <lineage>
        <taxon>Bacteria</taxon>
        <taxon>Pseudomonadati</taxon>
        <taxon>Pseudomonadota</taxon>
        <taxon>Alphaproteobacteria</taxon>
        <taxon>Rhodospirillales</taxon>
        <taxon>Rhodospirillaceae</taxon>
        <taxon>Rhodospirillum</taxon>
    </lineage>
</organism>
<dbReference type="RefSeq" id="WP_012568680.1">
    <property type="nucleotide sequence ID" value="NC_011420.2"/>
</dbReference>
<feature type="domain" description="HTH lysR-type" evidence="6">
    <location>
        <begin position="1"/>
        <end position="58"/>
    </location>
</feature>
<keyword evidence="2" id="KW-0805">Transcription regulation</keyword>
<dbReference type="PRINTS" id="PR00039">
    <property type="entry name" value="HTHLYSR"/>
</dbReference>
<dbReference type="FunFam" id="1.10.10.10:FF:000001">
    <property type="entry name" value="LysR family transcriptional regulator"/>
    <property type="match status" value="1"/>
</dbReference>
<dbReference type="STRING" id="414684.RC1_3549"/>
<dbReference type="Gene3D" id="3.40.190.10">
    <property type="entry name" value="Periplasmic binding protein-like II"/>
    <property type="match status" value="2"/>
</dbReference>
<dbReference type="OrthoDB" id="9775392at2"/>
<dbReference type="PANTHER" id="PTHR30346:SF26">
    <property type="entry name" value="HYDROGEN PEROXIDE-INDUCIBLE GENES ACTIVATOR"/>
    <property type="match status" value="1"/>
</dbReference>
<evidence type="ECO:0000256" key="3">
    <source>
        <dbReference type="ARBA" id="ARBA00023125"/>
    </source>
</evidence>
<accession>B6IX78</accession>
<evidence type="ECO:0000313" key="8">
    <source>
        <dbReference type="Proteomes" id="UP000001591"/>
    </source>
</evidence>
<dbReference type="InterPro" id="IPR000847">
    <property type="entry name" value="LysR_HTH_N"/>
</dbReference>
<dbReference type="InterPro" id="IPR036390">
    <property type="entry name" value="WH_DNA-bd_sf"/>
</dbReference>
<dbReference type="InterPro" id="IPR005119">
    <property type="entry name" value="LysR_subst-bd"/>
</dbReference>
<dbReference type="Proteomes" id="UP000001591">
    <property type="component" value="Chromosome"/>
</dbReference>
<dbReference type="PROSITE" id="PS50931">
    <property type="entry name" value="HTH_LYSR"/>
    <property type="match status" value="1"/>
</dbReference>
<dbReference type="CDD" id="cd08411">
    <property type="entry name" value="PBP2_OxyR"/>
    <property type="match status" value="1"/>
</dbReference>
<dbReference type="InterPro" id="IPR036388">
    <property type="entry name" value="WH-like_DNA-bd_sf"/>
</dbReference>
<reference evidence="7 8" key="1">
    <citation type="journal article" date="2010" name="BMC Genomics">
        <title>Metabolic flexibility revealed in the genome of the cyst-forming alpha-1 proteobacterium Rhodospirillum centenum.</title>
        <authorList>
            <person name="Lu Y.K."/>
            <person name="Marden J."/>
            <person name="Han M."/>
            <person name="Swingley W.D."/>
            <person name="Mastrian S.D."/>
            <person name="Chowdhury S.R."/>
            <person name="Hao J."/>
            <person name="Helmy T."/>
            <person name="Kim S."/>
            <person name="Kurdoglu A.A."/>
            <person name="Matthies H.J."/>
            <person name="Rollo D."/>
            <person name="Stothard P."/>
            <person name="Blankenship R.E."/>
            <person name="Bauer C.E."/>
            <person name="Touchman J.W."/>
        </authorList>
    </citation>
    <scope>NUCLEOTIDE SEQUENCE [LARGE SCALE GENOMIC DNA]</scope>
    <source>
        <strain evidence="8">ATCC 51521 / SW</strain>
    </source>
</reference>
<evidence type="ECO:0000256" key="5">
    <source>
        <dbReference type="ARBA" id="ARBA00023163"/>
    </source>
</evidence>
<dbReference type="Pfam" id="PF00126">
    <property type="entry name" value="HTH_1"/>
    <property type="match status" value="1"/>
</dbReference>
<evidence type="ECO:0000256" key="4">
    <source>
        <dbReference type="ARBA" id="ARBA00023159"/>
    </source>
</evidence>
<dbReference type="PANTHER" id="PTHR30346">
    <property type="entry name" value="TRANSCRIPTIONAL DUAL REGULATOR HCAR-RELATED"/>
    <property type="match status" value="1"/>
</dbReference>
<dbReference type="Pfam" id="PF03466">
    <property type="entry name" value="LysR_substrate"/>
    <property type="match status" value="1"/>
</dbReference>
<dbReference type="GO" id="GO:0032993">
    <property type="term" value="C:protein-DNA complex"/>
    <property type="evidence" value="ECO:0007669"/>
    <property type="project" value="TreeGrafter"/>
</dbReference>
<gene>
    <name evidence="7" type="primary">oxyR</name>
    <name evidence="7" type="ordered locus">RC1_3549</name>
</gene>
<dbReference type="Gene3D" id="1.10.10.10">
    <property type="entry name" value="Winged helix-like DNA-binding domain superfamily/Winged helix DNA-binding domain"/>
    <property type="match status" value="1"/>
</dbReference>
<dbReference type="GO" id="GO:0003677">
    <property type="term" value="F:DNA binding"/>
    <property type="evidence" value="ECO:0007669"/>
    <property type="project" value="UniProtKB-KW"/>
</dbReference>
<dbReference type="AlphaFoldDB" id="B6IX78"/>
<dbReference type="EMBL" id="CP000613">
    <property type="protein sequence ID" value="ACJ00902.1"/>
    <property type="molecule type" value="Genomic_DNA"/>
</dbReference>
<evidence type="ECO:0000313" key="7">
    <source>
        <dbReference type="EMBL" id="ACJ00902.1"/>
    </source>
</evidence>
<keyword evidence="5" id="KW-0804">Transcription</keyword>
<sequence length="312" mass="33715">MNLRDLRYVVAIAEHRHFGRASEACHVSQPTLSGQLRKLEDRLGAPLFERTSKWVVPTALGQQVVRHARAALEQADAIEALARAARDPLAGPLRLGVIPTLSPYLMPLVLPELRQRHPGLTLVLWEDLTANLIERLRRHELDAALIATGTDGEDLIGVDLFVEPFLAAVPTGHPLAARDWVSEDDLQRADMLVLADGHCLREQALGVCGAPPPGGDDLRAASLDTLVSMVSAGYGCTLVPALAAPGLERRGLVLRPVDSFGACRTVRLVWRPTFPRQKALDALAELVRSVVPADLADGSPEDCVSSHALARD</sequence>
<keyword evidence="4" id="KW-0010">Activator</keyword>
<dbReference type="GO" id="GO:0003700">
    <property type="term" value="F:DNA-binding transcription factor activity"/>
    <property type="evidence" value="ECO:0007669"/>
    <property type="project" value="InterPro"/>
</dbReference>
<dbReference type="SUPFAM" id="SSF46785">
    <property type="entry name" value="Winged helix' DNA-binding domain"/>
    <property type="match status" value="1"/>
</dbReference>
<keyword evidence="3" id="KW-0238">DNA-binding</keyword>
<dbReference type="HOGENOM" id="CLU_039613_6_4_5"/>
<dbReference type="eggNOG" id="COG0583">
    <property type="taxonomic scope" value="Bacteria"/>
</dbReference>
<name>B6IX78_RHOCS</name>
<comment type="similarity">
    <text evidence="1">Belongs to the LysR transcriptional regulatory family.</text>
</comment>
<evidence type="ECO:0000256" key="2">
    <source>
        <dbReference type="ARBA" id="ARBA00023015"/>
    </source>
</evidence>
<evidence type="ECO:0000259" key="6">
    <source>
        <dbReference type="PROSITE" id="PS50931"/>
    </source>
</evidence>
<evidence type="ECO:0000256" key="1">
    <source>
        <dbReference type="ARBA" id="ARBA00009437"/>
    </source>
</evidence>
<dbReference type="KEGG" id="rce:RC1_3549"/>
<keyword evidence="8" id="KW-1185">Reference proteome</keyword>
<proteinExistence type="inferred from homology"/>